<dbReference type="AlphaFoldDB" id="A0A6J4HQB8"/>
<proteinExistence type="predicted"/>
<evidence type="ECO:0000313" key="3">
    <source>
        <dbReference type="EMBL" id="CAA9229826.1"/>
    </source>
</evidence>
<feature type="domain" description="AMP-dependent synthetase/ligase" evidence="2">
    <location>
        <begin position="47"/>
        <end position="397"/>
    </location>
</feature>
<dbReference type="GO" id="GO:0016405">
    <property type="term" value="F:CoA-ligase activity"/>
    <property type="evidence" value="ECO:0007669"/>
    <property type="project" value="TreeGrafter"/>
</dbReference>
<keyword evidence="3" id="KW-0436">Ligase</keyword>
<evidence type="ECO:0000256" key="1">
    <source>
        <dbReference type="SAM" id="MobiDB-lite"/>
    </source>
</evidence>
<sequence>MALPTRPSNIGLLYDWFAELDRPTVMHLDRPFDIAPEAGVRHVGAGLADIVRDTSAWLYAAGLRHGDRLAIVKDNHYDQVMLAAAAARIGALPAVLAPLSSVESVRAMVDRVDPHLVVASPAMLRRAAAAGTTLSAPGIRTVVVGRGEAPAGPDLVTPADLAGAEPPPPNPRRYDEPMIVVHSSGTTGVPKLVVHSARTIGDKMSRMETMRLPIVDSSPDDVTAISVAFAHGRIVSWTAGQFTRGPKELVVIADHALDNAARMLQAHPPTSLEACPNIFQRWEELAERRPELFARVRLFIGTFDAIHPRTVRTFLNASRTRFPVWGQGWGQSEVGPVCIAAFTRRSVRERPEAVSATSDIGFTLPFLARVKVVDAETGKKVPRGTPGIMMVSTASRCLAYLGEQDRHDEKVDGRWWNTGDVGQRGRFGRLKLIDREVDILPGTSGIELESILLDRLPTATEVTVLGVPGRPPVPVLCMREDTLDPAAWAAATAGLPELDDPIVIPWEDVPRTATWKVRRLELRELVLGTKDKIGTGRWT</sequence>
<gene>
    <name evidence="3" type="ORF">AVDCRST_MAG41-855</name>
</gene>
<name>A0A6J4HQB8_9ACTN</name>
<dbReference type="InterPro" id="IPR000873">
    <property type="entry name" value="AMP-dep_synth/lig_dom"/>
</dbReference>
<dbReference type="SUPFAM" id="SSF56801">
    <property type="entry name" value="Acetyl-CoA synthetase-like"/>
    <property type="match status" value="1"/>
</dbReference>
<organism evidence="3">
    <name type="scientific">uncultured Mycobacteriales bacterium</name>
    <dbReference type="NCBI Taxonomy" id="581187"/>
    <lineage>
        <taxon>Bacteria</taxon>
        <taxon>Bacillati</taxon>
        <taxon>Actinomycetota</taxon>
        <taxon>Actinomycetes</taxon>
        <taxon>Mycobacteriales</taxon>
        <taxon>environmental samples</taxon>
    </lineage>
</organism>
<dbReference type="Gene3D" id="3.40.50.12780">
    <property type="entry name" value="N-terminal domain of ligase-like"/>
    <property type="match status" value="1"/>
</dbReference>
<dbReference type="PROSITE" id="PS00455">
    <property type="entry name" value="AMP_BINDING"/>
    <property type="match status" value="1"/>
</dbReference>
<dbReference type="InterPro" id="IPR042099">
    <property type="entry name" value="ANL_N_sf"/>
</dbReference>
<protein>
    <submittedName>
        <fullName evidence="3">CoA ligase</fullName>
    </submittedName>
</protein>
<dbReference type="InterPro" id="IPR020845">
    <property type="entry name" value="AMP-binding_CS"/>
</dbReference>
<evidence type="ECO:0000259" key="2">
    <source>
        <dbReference type="Pfam" id="PF00501"/>
    </source>
</evidence>
<feature type="region of interest" description="Disordered" evidence="1">
    <location>
        <begin position="151"/>
        <end position="173"/>
    </location>
</feature>
<reference evidence="3" key="1">
    <citation type="submission" date="2020-02" db="EMBL/GenBank/DDBJ databases">
        <authorList>
            <person name="Meier V. D."/>
        </authorList>
    </citation>
    <scope>NUCLEOTIDE SEQUENCE</scope>
    <source>
        <strain evidence="3">AVDCRST_MAG41</strain>
    </source>
</reference>
<dbReference type="Pfam" id="PF00501">
    <property type="entry name" value="AMP-binding"/>
    <property type="match status" value="1"/>
</dbReference>
<dbReference type="EMBL" id="CADCTP010000091">
    <property type="protein sequence ID" value="CAA9229826.1"/>
    <property type="molecule type" value="Genomic_DNA"/>
</dbReference>
<accession>A0A6J4HQB8</accession>
<dbReference type="PANTHER" id="PTHR24096">
    <property type="entry name" value="LONG-CHAIN-FATTY-ACID--COA LIGASE"/>
    <property type="match status" value="1"/>
</dbReference>